<dbReference type="InterPro" id="IPR050378">
    <property type="entry name" value="Metallo-dep_Hydrolases_sf"/>
</dbReference>
<dbReference type="Gene3D" id="3.20.20.140">
    <property type="entry name" value="Metal-dependent hydrolases"/>
    <property type="match status" value="1"/>
</dbReference>
<reference evidence="4" key="2">
    <citation type="submission" date="2022-10" db="EMBL/GenBank/DDBJ databases">
        <authorList>
            <person name="Trinh H.N."/>
        </authorList>
    </citation>
    <scope>NUCLEOTIDE SEQUENCE</scope>
    <source>
        <strain evidence="4">RN2-1</strain>
    </source>
</reference>
<dbReference type="InterPro" id="IPR006680">
    <property type="entry name" value="Amidohydro-rel"/>
</dbReference>
<evidence type="ECO:0000313" key="4">
    <source>
        <dbReference type="EMBL" id="MCW3474268.1"/>
    </source>
</evidence>
<dbReference type="Gene3D" id="2.30.40.10">
    <property type="entry name" value="Urease, subunit C, domain 1"/>
    <property type="match status" value="1"/>
</dbReference>
<comment type="caution">
    <text evidence="4">The sequence shown here is derived from an EMBL/GenBank/DDBJ whole genome shotgun (WGS) entry which is preliminary data.</text>
</comment>
<organism evidence="4 5">
    <name type="scientific">Limobrevibacterium gyesilva</name>
    <dbReference type="NCBI Taxonomy" id="2991712"/>
    <lineage>
        <taxon>Bacteria</taxon>
        <taxon>Pseudomonadati</taxon>
        <taxon>Pseudomonadota</taxon>
        <taxon>Alphaproteobacteria</taxon>
        <taxon>Acetobacterales</taxon>
        <taxon>Acetobacteraceae</taxon>
        <taxon>Limobrevibacterium</taxon>
    </lineage>
</organism>
<dbReference type="InterPro" id="IPR011059">
    <property type="entry name" value="Metal-dep_hydrolase_composite"/>
</dbReference>
<dbReference type="SUPFAM" id="SSF51556">
    <property type="entry name" value="Metallo-dependent hydrolases"/>
    <property type="match status" value="1"/>
</dbReference>
<gene>
    <name evidence="4" type="ORF">OL599_06715</name>
</gene>
<comment type="cofactor">
    <cofactor evidence="1">
        <name>Zn(2+)</name>
        <dbReference type="ChEBI" id="CHEBI:29105"/>
    </cofactor>
</comment>
<dbReference type="InterPro" id="IPR032466">
    <property type="entry name" value="Metal_Hydrolase"/>
</dbReference>
<keyword evidence="5" id="KW-1185">Reference proteome</keyword>
<reference evidence="4" key="1">
    <citation type="submission" date="2022-09" db="EMBL/GenBank/DDBJ databases">
        <title>Rhodovastum sp. nov. RN2-1 isolated from soil in Seongnam, South Korea.</title>
        <authorList>
            <person name="Le N.T."/>
        </authorList>
    </citation>
    <scope>NUCLEOTIDE SEQUENCE</scope>
    <source>
        <strain evidence="4">RN2-1</strain>
    </source>
</reference>
<dbReference type="EMBL" id="JAPDNT010000003">
    <property type="protein sequence ID" value="MCW3474268.1"/>
    <property type="molecule type" value="Genomic_DNA"/>
</dbReference>
<dbReference type="AlphaFoldDB" id="A0AA41YLR0"/>
<dbReference type="GO" id="GO:0016812">
    <property type="term" value="F:hydrolase activity, acting on carbon-nitrogen (but not peptide) bonds, in cyclic amides"/>
    <property type="evidence" value="ECO:0007669"/>
    <property type="project" value="TreeGrafter"/>
</dbReference>
<sequence length="476" mass="51149">MVDLVLRGDTVVTPGGVEACDIVISDGRIAAVEPHGSVAVPAGARLVDLPGSIVMPGGIDPHVHCAWPMPVPDGPTAFTQPASVVSRAAIHGGTTTLIDFVRCIEGADVQDAIARRDAGWKGACHTDYAFHLMVEGDIAPAMLEQLGAAIRGGHPTVKIFTTDLTPSRKGRMVDFGDIWEVFQVLAANQGLGVIHAEDNDIVMHMYAKLFREGRTSFVNMAEVHNTLSEDLSFRRVIRLAESVPGTALYMMHTSAATGVAAIREARGKGVPIYGESLHQYMLYTSDDYRKANGQIFHTYPSLKSAQDQAALWGGTLDGAINCVATDEICCTLAQKTQGLRIDDTTGGNAGVEPRVALMYTEMVGRRGYSLRKFVDLVSTNAAKIMGLYPRKGVIAVGADADICVLDTSRRRIITAADLHETDYTPWDGWEAHAWPSMTLLRGKIVMEGGRLTGTLSDGRFVARRIDPAIIAAPVAL</sequence>
<dbReference type="RefSeq" id="WP_264712894.1">
    <property type="nucleotide sequence ID" value="NZ_JAPDNT010000003.1"/>
</dbReference>
<accession>A0AA41YLR0</accession>
<dbReference type="PANTHER" id="PTHR11647">
    <property type="entry name" value="HYDRANTOINASE/DIHYDROPYRIMIDINASE FAMILY MEMBER"/>
    <property type="match status" value="1"/>
</dbReference>
<dbReference type="GO" id="GO:0005829">
    <property type="term" value="C:cytosol"/>
    <property type="evidence" value="ECO:0007669"/>
    <property type="project" value="TreeGrafter"/>
</dbReference>
<name>A0AA41YLR0_9PROT</name>
<proteinExistence type="inferred from homology"/>
<dbReference type="PANTHER" id="PTHR11647:SF1">
    <property type="entry name" value="COLLAPSIN RESPONSE MEDIATOR PROTEIN"/>
    <property type="match status" value="1"/>
</dbReference>
<evidence type="ECO:0000313" key="5">
    <source>
        <dbReference type="Proteomes" id="UP001165679"/>
    </source>
</evidence>
<dbReference type="SUPFAM" id="SSF51338">
    <property type="entry name" value="Composite domain of metallo-dependent hydrolases"/>
    <property type="match status" value="1"/>
</dbReference>
<protein>
    <submittedName>
        <fullName evidence="4">Amidohydrolase family protein</fullName>
    </submittedName>
</protein>
<evidence type="ECO:0000259" key="3">
    <source>
        <dbReference type="Pfam" id="PF01979"/>
    </source>
</evidence>
<dbReference type="FunFam" id="3.20.20.140:FF:000174">
    <property type="entry name" value="Dihydropyrimidinase-related protein 2"/>
    <property type="match status" value="1"/>
</dbReference>
<evidence type="ECO:0000256" key="2">
    <source>
        <dbReference type="ARBA" id="ARBA00008829"/>
    </source>
</evidence>
<dbReference type="Proteomes" id="UP001165679">
    <property type="component" value="Unassembled WGS sequence"/>
</dbReference>
<evidence type="ECO:0000256" key="1">
    <source>
        <dbReference type="ARBA" id="ARBA00001947"/>
    </source>
</evidence>
<dbReference type="Pfam" id="PF01979">
    <property type="entry name" value="Amidohydro_1"/>
    <property type="match status" value="1"/>
</dbReference>
<feature type="domain" description="Amidohydrolase-related" evidence="3">
    <location>
        <begin position="266"/>
        <end position="445"/>
    </location>
</feature>
<comment type="similarity">
    <text evidence="2">Belongs to the metallo-dependent hydrolases superfamily. Hydantoinase/dihydropyrimidinase family.</text>
</comment>